<dbReference type="SMART" id="SM00166">
    <property type="entry name" value="UBX"/>
    <property type="match status" value="1"/>
</dbReference>
<dbReference type="AlphaFoldDB" id="A0AAV6JK82"/>
<dbReference type="PROSITE" id="PS50033">
    <property type="entry name" value="UBX"/>
    <property type="match status" value="1"/>
</dbReference>
<reference evidence="4" key="1">
    <citation type="submission" date="2020-08" db="EMBL/GenBank/DDBJ databases">
        <title>Plant Genome Project.</title>
        <authorList>
            <person name="Zhang R.-G."/>
        </authorList>
    </citation>
    <scope>NUCLEOTIDE SEQUENCE</scope>
    <source>
        <strain evidence="4">WSP0</strain>
        <tissue evidence="4">Leaf</tissue>
    </source>
</reference>
<dbReference type="PANTHER" id="PTHR23322">
    <property type="entry name" value="FAS-ASSOCIATED PROTEIN"/>
    <property type="match status" value="1"/>
</dbReference>
<dbReference type="CDD" id="cd01767">
    <property type="entry name" value="UBX"/>
    <property type="match status" value="1"/>
</dbReference>
<proteinExistence type="predicted"/>
<name>A0AAV6JK82_9ERIC</name>
<feature type="domain" description="UBX" evidence="3">
    <location>
        <begin position="361"/>
        <end position="439"/>
    </location>
</feature>
<evidence type="ECO:0000259" key="3">
    <source>
        <dbReference type="PROSITE" id="PS50033"/>
    </source>
</evidence>
<comment type="caution">
    <text evidence="4">The sequence shown here is derived from an EMBL/GenBank/DDBJ whole genome shotgun (WGS) entry which is preliminary data.</text>
</comment>
<dbReference type="SUPFAM" id="SSF54236">
    <property type="entry name" value="Ubiquitin-like"/>
    <property type="match status" value="1"/>
</dbReference>
<sequence length="443" mass="48561">MERPSREAIETIMSITGVSEVVAAQKLETAEVSCGHLLYNFQAFSGAIVRIGEISMMLLMHISLEIETRHLTSMDAPRNVATNIDDHLNPFSHVDSDLRRSLWDSGPDFTSSSPIVSHSGEVGEIPIEVRDGTEESHHSVLVPNIDGFSGKSDAVRAGTGGTVITDGDVNIPIALSGDTSGQNGQKDDALHDSSNDTSRMPSSPGIHDFDDSNDIEEEMIQAAIEASRRDRGKGSLYLQRQYLLEDAELEEAVLLSLKTVEQEKALRELGKKFGASELDTCKSTLLGDLEKMMSLNGRLEMGSSSIQHGTPNLEKQSLLRHRSRHVPSPSVDSTTEIGEVEGIKRRLAAKEASLPQEPTSDNENQLTIQVRMPDGSCKGRRFLKSDKLQSIFDFIDVGGWVKPGSYRLVRPYTQRALSDGETALTLNELGFTSEKEVIFLELV</sequence>
<dbReference type="EMBL" id="JACTNZ010000007">
    <property type="protein sequence ID" value="KAG5539700.1"/>
    <property type="molecule type" value="Genomic_DNA"/>
</dbReference>
<feature type="compositionally biased region" description="Basic and acidic residues" evidence="2">
    <location>
        <begin position="185"/>
        <end position="194"/>
    </location>
</feature>
<dbReference type="InterPro" id="IPR029071">
    <property type="entry name" value="Ubiquitin-like_domsf"/>
</dbReference>
<evidence type="ECO:0000313" key="5">
    <source>
        <dbReference type="Proteomes" id="UP000823749"/>
    </source>
</evidence>
<dbReference type="InterPro" id="IPR050730">
    <property type="entry name" value="UBX_domain-protein"/>
</dbReference>
<protein>
    <recommendedName>
        <fullName evidence="3">UBX domain-containing protein</fullName>
    </recommendedName>
</protein>
<gene>
    <name evidence="4" type="ORF">RHGRI_020044</name>
</gene>
<dbReference type="Proteomes" id="UP000823749">
    <property type="component" value="Chromosome 7"/>
</dbReference>
<organism evidence="4 5">
    <name type="scientific">Rhododendron griersonianum</name>
    <dbReference type="NCBI Taxonomy" id="479676"/>
    <lineage>
        <taxon>Eukaryota</taxon>
        <taxon>Viridiplantae</taxon>
        <taxon>Streptophyta</taxon>
        <taxon>Embryophyta</taxon>
        <taxon>Tracheophyta</taxon>
        <taxon>Spermatophyta</taxon>
        <taxon>Magnoliopsida</taxon>
        <taxon>eudicotyledons</taxon>
        <taxon>Gunneridae</taxon>
        <taxon>Pentapetalae</taxon>
        <taxon>asterids</taxon>
        <taxon>Ericales</taxon>
        <taxon>Ericaceae</taxon>
        <taxon>Ericoideae</taxon>
        <taxon>Rhodoreae</taxon>
        <taxon>Rhododendron</taxon>
    </lineage>
</organism>
<dbReference type="GO" id="GO:0043130">
    <property type="term" value="F:ubiquitin binding"/>
    <property type="evidence" value="ECO:0007669"/>
    <property type="project" value="TreeGrafter"/>
</dbReference>
<dbReference type="PANTHER" id="PTHR23322:SF93">
    <property type="entry name" value="UBX DOMAIN-CONTAINING PROTEIN 8"/>
    <property type="match status" value="1"/>
</dbReference>
<feature type="region of interest" description="Disordered" evidence="2">
    <location>
        <begin position="174"/>
        <end position="212"/>
    </location>
</feature>
<evidence type="ECO:0000313" key="4">
    <source>
        <dbReference type="EMBL" id="KAG5539700.1"/>
    </source>
</evidence>
<evidence type="ECO:0000256" key="1">
    <source>
        <dbReference type="ARBA" id="ARBA00022786"/>
    </source>
</evidence>
<dbReference type="Pfam" id="PF00789">
    <property type="entry name" value="UBX"/>
    <property type="match status" value="1"/>
</dbReference>
<keyword evidence="1" id="KW-0833">Ubl conjugation pathway</keyword>
<keyword evidence="5" id="KW-1185">Reference proteome</keyword>
<accession>A0AAV6JK82</accession>
<dbReference type="InterPro" id="IPR001012">
    <property type="entry name" value="UBX_dom"/>
</dbReference>
<dbReference type="Gene3D" id="3.10.20.90">
    <property type="entry name" value="Phosphatidylinositol 3-kinase Catalytic Subunit, Chain A, domain 1"/>
    <property type="match status" value="1"/>
</dbReference>
<evidence type="ECO:0000256" key="2">
    <source>
        <dbReference type="SAM" id="MobiDB-lite"/>
    </source>
</evidence>